<feature type="domain" description="RNA polymerase Rpb2" evidence="12">
    <location>
        <begin position="365"/>
        <end position="401"/>
    </location>
</feature>
<dbReference type="Gene3D" id="2.40.50.100">
    <property type="match status" value="1"/>
</dbReference>
<feature type="domain" description="DNA-directed RNA polymerase beta subunit external 1" evidence="15">
    <location>
        <begin position="538"/>
        <end position="605"/>
    </location>
</feature>
<keyword evidence="4 6" id="KW-0804">Transcription</keyword>
<keyword evidence="2 6" id="KW-0808">Transferase</keyword>
<dbReference type="NCBIfam" id="NF001616">
    <property type="entry name" value="PRK00405.1"/>
    <property type="match status" value="1"/>
</dbReference>
<dbReference type="InterPro" id="IPR019462">
    <property type="entry name" value="DNA-dir_RNA_pol_bsu_external_1"/>
</dbReference>
<evidence type="ECO:0000256" key="7">
    <source>
        <dbReference type="RuleBase" id="RU000434"/>
    </source>
</evidence>
<feature type="domain" description="RNA polymerase Rpb2" evidence="14">
    <location>
        <begin position="460"/>
        <end position="527"/>
    </location>
</feature>
<dbReference type="Pfam" id="PF04560">
    <property type="entry name" value="RNA_pol_Rpb2_7"/>
    <property type="match status" value="1"/>
</dbReference>
<dbReference type="Pfam" id="PF10385">
    <property type="entry name" value="RNA_pol_Rpb2_45"/>
    <property type="match status" value="1"/>
</dbReference>
<accession>A0ABT1SQZ8</accession>
<dbReference type="Proteomes" id="UP001206692">
    <property type="component" value="Unassembled WGS sequence"/>
</dbReference>
<evidence type="ECO:0000256" key="5">
    <source>
        <dbReference type="ARBA" id="ARBA00048552"/>
    </source>
</evidence>
<dbReference type="HAMAP" id="MF_01321">
    <property type="entry name" value="RNApol_bact_RpoB"/>
    <property type="match status" value="1"/>
</dbReference>
<feature type="region of interest" description="Disordered" evidence="9">
    <location>
        <begin position="1172"/>
        <end position="1252"/>
    </location>
</feature>
<comment type="catalytic activity">
    <reaction evidence="5 6 8">
        <text>RNA(n) + a ribonucleoside 5'-triphosphate = RNA(n+1) + diphosphate</text>
        <dbReference type="Rhea" id="RHEA:21248"/>
        <dbReference type="Rhea" id="RHEA-COMP:14527"/>
        <dbReference type="Rhea" id="RHEA-COMP:17342"/>
        <dbReference type="ChEBI" id="CHEBI:33019"/>
        <dbReference type="ChEBI" id="CHEBI:61557"/>
        <dbReference type="ChEBI" id="CHEBI:140395"/>
        <dbReference type="EC" id="2.7.7.6"/>
    </reaction>
</comment>
<evidence type="ECO:0000256" key="8">
    <source>
        <dbReference type="RuleBase" id="RU363031"/>
    </source>
</evidence>
<feature type="domain" description="DNA-directed RNA polymerase subunit 2 hybrid-binding" evidence="10">
    <location>
        <begin position="667"/>
        <end position="1085"/>
    </location>
</feature>
<reference evidence="16 17" key="1">
    <citation type="submission" date="2022-06" db="EMBL/GenBank/DDBJ databases">
        <title>Isolation of gut microbiota from human fecal samples.</title>
        <authorList>
            <person name="Pamer E.G."/>
            <person name="Barat B."/>
            <person name="Waligurski E."/>
            <person name="Medina S."/>
            <person name="Paddock L."/>
            <person name="Mostad J."/>
        </authorList>
    </citation>
    <scope>NUCLEOTIDE SEQUENCE [LARGE SCALE GENOMIC DNA]</scope>
    <source>
        <strain evidence="16 17">DFI.1.1</strain>
    </source>
</reference>
<feature type="compositionally biased region" description="Acidic residues" evidence="9">
    <location>
        <begin position="1206"/>
        <end position="1227"/>
    </location>
</feature>
<dbReference type="InterPro" id="IPR014724">
    <property type="entry name" value="RNA_pol_RPB2_OB-fold"/>
</dbReference>
<dbReference type="SUPFAM" id="SSF64484">
    <property type="entry name" value="beta and beta-prime subunits of DNA dependent RNA-polymerase"/>
    <property type="match status" value="1"/>
</dbReference>
<dbReference type="Pfam" id="PF04563">
    <property type="entry name" value="RNA_pol_Rpb2_1"/>
    <property type="match status" value="1"/>
</dbReference>
<dbReference type="InterPro" id="IPR007641">
    <property type="entry name" value="RNA_pol_Rpb2_7"/>
</dbReference>
<feature type="compositionally biased region" description="Acidic residues" evidence="9">
    <location>
        <begin position="1240"/>
        <end position="1252"/>
    </location>
</feature>
<dbReference type="Pfam" id="PF04565">
    <property type="entry name" value="RNA_pol_Rpb2_3"/>
    <property type="match status" value="1"/>
</dbReference>
<dbReference type="NCBIfam" id="TIGR02013">
    <property type="entry name" value="rpoB"/>
    <property type="match status" value="1"/>
</dbReference>
<dbReference type="InterPro" id="IPR010243">
    <property type="entry name" value="RNA_pol_bsu_bac"/>
</dbReference>
<comment type="function">
    <text evidence="6 8">DNA-dependent RNA polymerase catalyzes the transcription of DNA into RNA using the four ribonucleoside triphosphates as substrates.</text>
</comment>
<evidence type="ECO:0000259" key="11">
    <source>
        <dbReference type="Pfam" id="PF04560"/>
    </source>
</evidence>
<dbReference type="PANTHER" id="PTHR20856">
    <property type="entry name" value="DNA-DIRECTED RNA POLYMERASE I SUBUNIT 2"/>
    <property type="match status" value="1"/>
</dbReference>
<feature type="domain" description="RNA polymerase Rpb2" evidence="12">
    <location>
        <begin position="138"/>
        <end position="280"/>
    </location>
</feature>
<protein>
    <recommendedName>
        <fullName evidence="6 8">DNA-directed RNA polymerase subunit beta</fullName>
        <shortName evidence="6">RNAP subunit beta</shortName>
        <ecNumber evidence="6 8">2.7.7.6</ecNumber>
    </recommendedName>
    <alternativeName>
        <fullName evidence="6">RNA polymerase subunit beta</fullName>
    </alternativeName>
    <alternativeName>
        <fullName evidence="6">Transcriptase subunit beta</fullName>
    </alternativeName>
</protein>
<evidence type="ECO:0000256" key="6">
    <source>
        <dbReference type="HAMAP-Rule" id="MF_01321"/>
    </source>
</evidence>
<dbReference type="InterPro" id="IPR007642">
    <property type="entry name" value="RNA_pol_Rpb2_2"/>
</dbReference>
<dbReference type="CDD" id="cd00653">
    <property type="entry name" value="RNA_pol_B_RPB2"/>
    <property type="match status" value="1"/>
</dbReference>
<dbReference type="Gene3D" id="3.90.1100.10">
    <property type="match status" value="2"/>
</dbReference>
<keyword evidence="3 6" id="KW-0548">Nucleotidyltransferase</keyword>
<dbReference type="EMBL" id="JANGEW010000005">
    <property type="protein sequence ID" value="MCQ5342182.1"/>
    <property type="molecule type" value="Genomic_DNA"/>
</dbReference>
<dbReference type="Gene3D" id="2.40.270.10">
    <property type="entry name" value="DNA-directed RNA polymerase, subunit 2, domain 6"/>
    <property type="match status" value="1"/>
</dbReference>
<evidence type="ECO:0000256" key="3">
    <source>
        <dbReference type="ARBA" id="ARBA00022695"/>
    </source>
</evidence>
<dbReference type="Gene3D" id="2.40.50.150">
    <property type="match status" value="1"/>
</dbReference>
<evidence type="ECO:0000256" key="1">
    <source>
        <dbReference type="ARBA" id="ARBA00022478"/>
    </source>
</evidence>
<dbReference type="RefSeq" id="WP_062413034.1">
    <property type="nucleotide sequence ID" value="NZ_JAJCIO010000020.1"/>
</dbReference>
<dbReference type="InterPro" id="IPR037033">
    <property type="entry name" value="DNA-dir_RNAP_su2_hyb_sf"/>
</dbReference>
<comment type="subunit">
    <text evidence="6 8">The RNAP catalytic core consists of 2 alpha, 1 beta, 1 beta' and 1 omega subunit. When a sigma factor is associated with the core the holoenzyme is formed, which can initiate transcription.</text>
</comment>
<evidence type="ECO:0000259" key="15">
    <source>
        <dbReference type="Pfam" id="PF10385"/>
    </source>
</evidence>
<name>A0ABT1SQZ8_9FIRM</name>
<evidence type="ECO:0000256" key="9">
    <source>
        <dbReference type="SAM" id="MobiDB-lite"/>
    </source>
</evidence>
<keyword evidence="17" id="KW-1185">Reference proteome</keyword>
<dbReference type="Gene3D" id="3.90.1800.10">
    <property type="entry name" value="RNA polymerase alpha subunit dimerisation domain"/>
    <property type="match status" value="1"/>
</dbReference>
<feature type="domain" description="RNA polymerase beta subunit protrusion" evidence="13">
    <location>
        <begin position="27"/>
        <end position="445"/>
    </location>
</feature>
<feature type="compositionally biased region" description="Basic and acidic residues" evidence="9">
    <location>
        <begin position="1181"/>
        <end position="1192"/>
    </location>
</feature>
<comment type="similarity">
    <text evidence="6 7">Belongs to the RNA polymerase beta chain family.</text>
</comment>
<evidence type="ECO:0000259" key="13">
    <source>
        <dbReference type="Pfam" id="PF04563"/>
    </source>
</evidence>
<proteinExistence type="inferred from homology"/>
<sequence length="1252" mass="139817">MFKPVQVGKRTRYTYAKINEVLKMPHLLDLQNKSYEWFLEKGLKDIFKDISPIEDASGNLSLSFEGFKLGEPKYDIRECKECDTTYAAPLRVQIRLVNHETGEIKDQEVFMGDFPLITDTGTFIINGAERVIVSQLVRSPGVYYGREIDPMGIRLYNSTVIPNRGAWIELETDANDIIYARIDRNRKIPVTVLIRALGWASNSDILDLFFDDKRLKATFEKDTTENQDEALIEIYKKLRPGEPPTVESARNLFEGLFFDPRRYDMARVGRYKAGKKLGWERRLFGLTLHEPIVNPETGEIIVDAHTEIGSAEVEKIRESGVFHREIAADAPLGDGGGLVEAFVEKQDGSVYKIICNNSDLPYDHRTITREDIIAHIGYLLNLMDGFGTVDDIDHLGNRRLRCVGELLQNQFRIGLTRMERVVRERMTIQDAESITPQVLINIRPVVAAIKEFFGSSQLSQFMDQTNPLAEITHKRRLSALGPGGLSRERAGFEVRDVHHSHYGRMCPVETPEGPNIGLISSLACFGQVNEFGFIEAPYRRVDKETGVVTEKVYYITADEEEQYVIAQANEPLTEDGHFVNERVACRHGEDTREFRADRVDFMDVSPKEVVSVGTSMIPFLENDDANRALMGANMQRQAVPLLRTQAPLVGTGMEYKAACDSGVCVLAKHSGVVSHVTGDTIEVRTDSGSIDTYKLIKFVRSNQSTCINQRPLVYKNEVVTEGQVLADGMATDGGELALGYNILVAYMPWEGYNYEDAVLLSEELPKNDLYTSIHIEEYECDARDTKLGSEEITREIPNVSEESTKNLDENGIIMIGADVFPGDVLVGKVTPKGETELTPEERLLRAIFGDKEREVRDTSLRVPHGESGKVVNVRVFSRENNDELPPGVTRLVRVYIAQKRKIHEGDKMSGRHGNKGVVSRVMRQEDMPFLPDGTPVQIVLNPLGVPSRMNIGQILETHLGWAVHELGKQIKEMDPGLEERLRAAGYDFDKYGMPKPDVAGIHIATPVFDGAQAEDVFNALEIAGLPSDGKSVLYDGRTGEPMDRRVTVGYTYFLKLHHLVDDKIHARSTGPYSLVTQQPLGGKAQFGGQRFGEMEVWALEAYGAAYTLQEMLTVKSDDVVGRVKAYEKIVKGENIPEPGVPESFKVLLKELQAIGLDVQILNEDGDEVVIKELDEDDETEPEKNDELRRVMEGENGPDTPAVPAEGSDENGEDGDQEPAANGDEDDVMSAMSLDAVAEAEQADDDDTTDEDE</sequence>
<dbReference type="InterPro" id="IPR015712">
    <property type="entry name" value="DNA-dir_RNA_pol_su2"/>
</dbReference>
<evidence type="ECO:0000256" key="2">
    <source>
        <dbReference type="ARBA" id="ARBA00022679"/>
    </source>
</evidence>
<evidence type="ECO:0000259" key="14">
    <source>
        <dbReference type="Pfam" id="PF04565"/>
    </source>
</evidence>
<dbReference type="GO" id="GO:0003899">
    <property type="term" value="F:DNA-directed RNA polymerase activity"/>
    <property type="evidence" value="ECO:0007669"/>
    <property type="project" value="UniProtKB-EC"/>
</dbReference>
<comment type="caution">
    <text evidence="16">The sequence shown here is derived from an EMBL/GenBank/DDBJ whole genome shotgun (WGS) entry which is preliminary data.</text>
</comment>
<evidence type="ECO:0000313" key="17">
    <source>
        <dbReference type="Proteomes" id="UP001206692"/>
    </source>
</evidence>
<evidence type="ECO:0000313" key="16">
    <source>
        <dbReference type="EMBL" id="MCQ5342182.1"/>
    </source>
</evidence>
<evidence type="ECO:0000259" key="10">
    <source>
        <dbReference type="Pfam" id="PF00562"/>
    </source>
</evidence>
<keyword evidence="1 6" id="KW-0240">DNA-directed RNA polymerase</keyword>
<dbReference type="GO" id="GO:0000428">
    <property type="term" value="C:DNA-directed RNA polymerase complex"/>
    <property type="evidence" value="ECO:0007669"/>
    <property type="project" value="UniProtKB-KW"/>
</dbReference>
<dbReference type="InterPro" id="IPR037034">
    <property type="entry name" value="RNA_pol_Rpb2_2_sf"/>
</dbReference>
<gene>
    <name evidence="6 16" type="primary">rpoB</name>
    <name evidence="16" type="ORF">NE675_03920</name>
</gene>
<evidence type="ECO:0000259" key="12">
    <source>
        <dbReference type="Pfam" id="PF04561"/>
    </source>
</evidence>
<dbReference type="Gene3D" id="3.90.1110.10">
    <property type="entry name" value="RNA polymerase Rpb2, domain 2"/>
    <property type="match status" value="1"/>
</dbReference>
<dbReference type="PROSITE" id="PS01166">
    <property type="entry name" value="RNA_POL_BETA"/>
    <property type="match status" value="1"/>
</dbReference>
<feature type="domain" description="RNA polymerase Rpb2" evidence="11">
    <location>
        <begin position="1087"/>
        <end position="1162"/>
    </location>
</feature>
<dbReference type="InterPro" id="IPR007120">
    <property type="entry name" value="DNA-dir_RNAP_su2_dom"/>
</dbReference>
<dbReference type="Pfam" id="PF00562">
    <property type="entry name" value="RNA_pol_Rpb2_6"/>
    <property type="match status" value="1"/>
</dbReference>
<organism evidence="16 17">
    <name type="scientific">Megasphaera massiliensis</name>
    <dbReference type="NCBI Taxonomy" id="1232428"/>
    <lineage>
        <taxon>Bacteria</taxon>
        <taxon>Bacillati</taxon>
        <taxon>Bacillota</taxon>
        <taxon>Negativicutes</taxon>
        <taxon>Veillonellales</taxon>
        <taxon>Veillonellaceae</taxon>
        <taxon>Megasphaera</taxon>
    </lineage>
</organism>
<dbReference type="InterPro" id="IPR007645">
    <property type="entry name" value="RNA_pol_Rpb2_3"/>
</dbReference>
<dbReference type="Pfam" id="PF04561">
    <property type="entry name" value="RNA_pol_Rpb2_2"/>
    <property type="match status" value="2"/>
</dbReference>
<dbReference type="InterPro" id="IPR007121">
    <property type="entry name" value="RNA_pol_bsu_CS"/>
</dbReference>
<dbReference type="EC" id="2.7.7.6" evidence="6 8"/>
<dbReference type="InterPro" id="IPR007644">
    <property type="entry name" value="RNA_pol_bsu_protrusion"/>
</dbReference>
<evidence type="ECO:0000256" key="4">
    <source>
        <dbReference type="ARBA" id="ARBA00023163"/>
    </source>
</evidence>